<evidence type="ECO:0000256" key="1">
    <source>
        <dbReference type="SAM" id="Phobius"/>
    </source>
</evidence>
<feature type="transmembrane region" description="Helical" evidence="1">
    <location>
        <begin position="99"/>
        <end position="123"/>
    </location>
</feature>
<evidence type="ECO:0000313" key="3">
    <source>
        <dbReference type="Proteomes" id="UP000218334"/>
    </source>
</evidence>
<feature type="transmembrane region" description="Helical" evidence="1">
    <location>
        <begin position="238"/>
        <end position="258"/>
    </location>
</feature>
<organism evidence="2 3">
    <name type="scientific">Armillaria solidipes</name>
    <dbReference type="NCBI Taxonomy" id="1076256"/>
    <lineage>
        <taxon>Eukaryota</taxon>
        <taxon>Fungi</taxon>
        <taxon>Dikarya</taxon>
        <taxon>Basidiomycota</taxon>
        <taxon>Agaricomycotina</taxon>
        <taxon>Agaricomycetes</taxon>
        <taxon>Agaricomycetidae</taxon>
        <taxon>Agaricales</taxon>
        <taxon>Marasmiineae</taxon>
        <taxon>Physalacriaceae</taxon>
        <taxon>Armillaria</taxon>
    </lineage>
</organism>
<reference evidence="3" key="1">
    <citation type="journal article" date="2017" name="Nat. Ecol. Evol.">
        <title>Genome expansion and lineage-specific genetic innovations in the forest pathogenic fungi Armillaria.</title>
        <authorList>
            <person name="Sipos G."/>
            <person name="Prasanna A.N."/>
            <person name="Walter M.C."/>
            <person name="O'Connor E."/>
            <person name="Balint B."/>
            <person name="Krizsan K."/>
            <person name="Kiss B."/>
            <person name="Hess J."/>
            <person name="Varga T."/>
            <person name="Slot J."/>
            <person name="Riley R."/>
            <person name="Boka B."/>
            <person name="Rigling D."/>
            <person name="Barry K."/>
            <person name="Lee J."/>
            <person name="Mihaltcheva S."/>
            <person name="LaButti K."/>
            <person name="Lipzen A."/>
            <person name="Waldron R."/>
            <person name="Moloney N.M."/>
            <person name="Sperisen C."/>
            <person name="Kredics L."/>
            <person name="Vagvoelgyi C."/>
            <person name="Patrignani A."/>
            <person name="Fitzpatrick D."/>
            <person name="Nagy I."/>
            <person name="Doyle S."/>
            <person name="Anderson J.B."/>
            <person name="Grigoriev I.V."/>
            <person name="Gueldener U."/>
            <person name="Muensterkoetter M."/>
            <person name="Nagy L.G."/>
        </authorList>
    </citation>
    <scope>NUCLEOTIDE SEQUENCE [LARGE SCALE GENOMIC DNA]</scope>
    <source>
        <strain evidence="3">28-4</strain>
    </source>
</reference>
<evidence type="ECO:0008006" key="4">
    <source>
        <dbReference type="Google" id="ProtNLM"/>
    </source>
</evidence>
<gene>
    <name evidence="2" type="ORF">ARMSODRAFT_956255</name>
</gene>
<protein>
    <recommendedName>
        <fullName evidence="4">Family A G protein-coupled receptor-like protein</fullName>
    </recommendedName>
</protein>
<dbReference type="EMBL" id="KZ293427">
    <property type="protein sequence ID" value="PBK70169.1"/>
    <property type="molecule type" value="Genomic_DNA"/>
</dbReference>
<feature type="transmembrane region" description="Helical" evidence="1">
    <location>
        <begin position="25"/>
        <end position="43"/>
    </location>
</feature>
<name>A0A2H3BH68_9AGAR</name>
<evidence type="ECO:0000313" key="2">
    <source>
        <dbReference type="EMBL" id="PBK70169.1"/>
    </source>
</evidence>
<keyword evidence="1" id="KW-1133">Transmembrane helix</keyword>
<dbReference type="Proteomes" id="UP000218334">
    <property type="component" value="Unassembled WGS sequence"/>
</dbReference>
<dbReference type="STRING" id="1076256.A0A2H3BH68"/>
<feature type="transmembrane region" description="Helical" evidence="1">
    <location>
        <begin position="130"/>
        <end position="152"/>
    </location>
</feature>
<sequence length="312" mass="35021">MASYPAEFSFQYRDTMLNVTLLESLLYGMYTTVVAFTIWIVAVRDKGRDRLVHSGLVIVMYLITTSHLAARWTFVRGGFIRHGETEETVYNYFFDAPKWMLLSTAAFMANTLIADCIMIWRCWIICGRRWAFIVIPGLCTIVGTIFAGFSFYQQTATPPPGSAWSAAQIDWMIPYFSMSLTVTLLCTLVIIYRITVIKPSIENGTRRLWIEVIVESAALYAIALIIMLAFYVKNDVHTNYPIVVATMITALAPTLIVARVSSGATRPESSWHTSPLSILAFYFPKLGLTEGNAGTASQTSYESQDEKEDLTV</sequence>
<keyword evidence="3" id="KW-1185">Reference proteome</keyword>
<proteinExistence type="predicted"/>
<keyword evidence="1" id="KW-0472">Membrane</keyword>
<feature type="transmembrane region" description="Helical" evidence="1">
    <location>
        <begin position="55"/>
        <end position="74"/>
    </location>
</feature>
<feature type="transmembrane region" description="Helical" evidence="1">
    <location>
        <begin position="208"/>
        <end position="232"/>
    </location>
</feature>
<accession>A0A2H3BH68</accession>
<keyword evidence="1" id="KW-0812">Transmembrane</keyword>
<feature type="transmembrane region" description="Helical" evidence="1">
    <location>
        <begin position="172"/>
        <end position="196"/>
    </location>
</feature>
<dbReference type="AlphaFoldDB" id="A0A2H3BH68"/>